<accession>A0A7W7QAR4</accession>
<comment type="similarity">
    <text evidence="1">Belongs to the AHA1 family.</text>
</comment>
<evidence type="ECO:0000259" key="2">
    <source>
        <dbReference type="Pfam" id="PF08327"/>
    </source>
</evidence>
<evidence type="ECO:0000256" key="1">
    <source>
        <dbReference type="ARBA" id="ARBA00006817"/>
    </source>
</evidence>
<evidence type="ECO:0000313" key="4">
    <source>
        <dbReference type="Proteomes" id="UP000520767"/>
    </source>
</evidence>
<organism evidence="3 4">
    <name type="scientific">Actinophytocola algeriensis</name>
    <dbReference type="NCBI Taxonomy" id="1768010"/>
    <lineage>
        <taxon>Bacteria</taxon>
        <taxon>Bacillati</taxon>
        <taxon>Actinomycetota</taxon>
        <taxon>Actinomycetes</taxon>
        <taxon>Pseudonocardiales</taxon>
        <taxon>Pseudonocardiaceae</taxon>
    </lineage>
</organism>
<dbReference type="InterPro" id="IPR013538">
    <property type="entry name" value="ASHA1/2-like_C"/>
</dbReference>
<protein>
    <recommendedName>
        <fullName evidence="2">Activator of Hsp90 ATPase homologue 1/2-like C-terminal domain-containing protein</fullName>
    </recommendedName>
</protein>
<dbReference type="Pfam" id="PF08327">
    <property type="entry name" value="AHSA1"/>
    <property type="match status" value="1"/>
</dbReference>
<dbReference type="RefSeq" id="WP_184814041.1">
    <property type="nucleotide sequence ID" value="NZ_JACHJQ010000006.1"/>
</dbReference>
<dbReference type="EMBL" id="JACHJQ010000006">
    <property type="protein sequence ID" value="MBB4910008.1"/>
    <property type="molecule type" value="Genomic_DNA"/>
</dbReference>
<feature type="domain" description="Activator of Hsp90 ATPase homologue 1/2-like C-terminal" evidence="2">
    <location>
        <begin position="71"/>
        <end position="154"/>
    </location>
</feature>
<dbReference type="InterPro" id="IPR023393">
    <property type="entry name" value="START-like_dom_sf"/>
</dbReference>
<dbReference type="Proteomes" id="UP000520767">
    <property type="component" value="Unassembled WGS sequence"/>
</dbReference>
<name>A0A7W7QAR4_9PSEU</name>
<sequence>MRIRARTIAPAADTRDRLPWATVTDDGLIEAEVRDREFTQRCLELANAVDALEGRAVLEFDESSTTVDIAAPTDEVFESLTDRALFERWFGLPLAIELFPGGRWEIEGGGPVGTVVELVADHRLVLSEDTGVSTWELSEVDSGTRLSVTMRLGDGPPPPRSWCGWLSGINQLRRLHEVPDRCPIWVA</sequence>
<dbReference type="CDD" id="cd07814">
    <property type="entry name" value="SRPBCC_CalC_Aha1-like"/>
    <property type="match status" value="1"/>
</dbReference>
<dbReference type="SUPFAM" id="SSF55961">
    <property type="entry name" value="Bet v1-like"/>
    <property type="match status" value="1"/>
</dbReference>
<proteinExistence type="inferred from homology"/>
<comment type="caution">
    <text evidence="3">The sequence shown here is derived from an EMBL/GenBank/DDBJ whole genome shotgun (WGS) entry which is preliminary data.</text>
</comment>
<evidence type="ECO:0000313" key="3">
    <source>
        <dbReference type="EMBL" id="MBB4910008.1"/>
    </source>
</evidence>
<keyword evidence="4" id="KW-1185">Reference proteome</keyword>
<dbReference type="Gene3D" id="3.30.530.20">
    <property type="match status" value="1"/>
</dbReference>
<reference evidence="3 4" key="1">
    <citation type="submission" date="2020-08" db="EMBL/GenBank/DDBJ databases">
        <title>Genomic Encyclopedia of Type Strains, Phase III (KMG-III): the genomes of soil and plant-associated and newly described type strains.</title>
        <authorList>
            <person name="Whitman W."/>
        </authorList>
    </citation>
    <scope>NUCLEOTIDE SEQUENCE [LARGE SCALE GENOMIC DNA]</scope>
    <source>
        <strain evidence="3 4">CECT 8960</strain>
    </source>
</reference>
<gene>
    <name evidence="3" type="ORF">FHR82_006266</name>
</gene>
<dbReference type="AlphaFoldDB" id="A0A7W7QAR4"/>